<dbReference type="InterPro" id="IPR013362">
    <property type="entry name" value="Pilus_4_PilV"/>
</dbReference>
<sequence length="155" mass="16304">MKTSPRHAAGMSLLEVMIAVLILAIGLLGVAALQATALKNSQGSLARSQAIMDSYAMMDSIRASIPVAAINDPVAKANAIALYEMARTCVVPAAGASLAENDRREWIQTMHSTLGQGSCGTIDCEDTVCTVTVEWDESRTTGGEQNFSISTVSQL</sequence>
<proteinExistence type="predicted"/>
<reference evidence="1 2" key="1">
    <citation type="submission" date="2019-06" db="EMBL/GenBank/DDBJ databases">
        <title>Lysobacter alkalisoli sp. nov. isolated from saline soil.</title>
        <authorList>
            <person name="Sun J.-Q."/>
            <person name="Xu L."/>
        </authorList>
    </citation>
    <scope>NUCLEOTIDE SEQUENCE [LARGE SCALE GENOMIC DNA]</scope>
    <source>
        <strain evidence="1 2">JCM 31130</strain>
    </source>
</reference>
<keyword evidence="2" id="KW-1185">Reference proteome</keyword>
<gene>
    <name evidence="1" type="primary">pilV</name>
    <name evidence="1" type="ORF">FKV25_00715</name>
</gene>
<evidence type="ECO:0000313" key="1">
    <source>
        <dbReference type="EMBL" id="TQD51597.1"/>
    </source>
</evidence>
<dbReference type="NCBIfam" id="TIGR02532">
    <property type="entry name" value="IV_pilin_GFxxxE"/>
    <property type="match status" value="1"/>
</dbReference>
<dbReference type="EMBL" id="VICE01000006">
    <property type="protein sequence ID" value="TQD51597.1"/>
    <property type="molecule type" value="Genomic_DNA"/>
</dbReference>
<dbReference type="Pfam" id="PF07963">
    <property type="entry name" value="N_methyl"/>
    <property type="match status" value="1"/>
</dbReference>
<dbReference type="OrthoDB" id="5298127at2"/>
<dbReference type="PROSITE" id="PS00409">
    <property type="entry name" value="PROKAR_NTER_METHYL"/>
    <property type="match status" value="1"/>
</dbReference>
<dbReference type="InterPro" id="IPR012902">
    <property type="entry name" value="N_methyl_site"/>
</dbReference>
<accession>A0A508AQ58</accession>
<protein>
    <submittedName>
        <fullName evidence="1">Type IV pilus modification protein PilV</fullName>
    </submittedName>
</protein>
<dbReference type="AlphaFoldDB" id="A0A508AQ58"/>
<organism evidence="1 2">
    <name type="scientific">Marilutibacter aestuarii</name>
    <dbReference type="NCBI Taxonomy" id="1706195"/>
    <lineage>
        <taxon>Bacteria</taxon>
        <taxon>Pseudomonadati</taxon>
        <taxon>Pseudomonadota</taxon>
        <taxon>Gammaproteobacteria</taxon>
        <taxon>Lysobacterales</taxon>
        <taxon>Lysobacteraceae</taxon>
        <taxon>Marilutibacter</taxon>
    </lineage>
</organism>
<evidence type="ECO:0000313" key="2">
    <source>
        <dbReference type="Proteomes" id="UP000318212"/>
    </source>
</evidence>
<name>A0A508AQ58_9GAMM</name>
<dbReference type="NCBIfam" id="TIGR02523">
    <property type="entry name" value="type_IV_pilV"/>
    <property type="match status" value="1"/>
</dbReference>
<comment type="caution">
    <text evidence="1">The sequence shown here is derived from an EMBL/GenBank/DDBJ whole genome shotgun (WGS) entry which is preliminary data.</text>
</comment>
<dbReference type="Proteomes" id="UP000318212">
    <property type="component" value="Unassembled WGS sequence"/>
</dbReference>